<accession>U4PGZ4</accession>
<dbReference type="HOGENOM" id="CLU_092618_0_1_9"/>
<accession>B2TPT5</accession>
<sequence length="166" mass="19835">MKIAIIGYSGSGKSTLAKMLSEKYNCPILYLDTINFEAEWKERDREKGKVMVEKFMKNDSWVIDGNYTEFYQERRLEEADKIIFMNFPRRVCLKQAYKRYLSSKNQVRESMAEGCMEKFDLEFVKWILIDGRTKKYKMGYQSICNKYKDKMVVCKNRKDVENELKS</sequence>
<reference evidence="2" key="1">
    <citation type="submission" date="2009-06" db="EMBL/GenBank/DDBJ databases">
        <authorList>
            <consortium name="US DOE Joint Genome Institute (JGI-PGF)"/>
            <person name="Lucas S."/>
            <person name="Copeland A."/>
            <person name="Lapidus A."/>
            <person name="Glavina del Rio T."/>
            <person name="Dalin E."/>
            <person name="Tice H."/>
            <person name="Bruce D."/>
            <person name="Goodwin L."/>
            <person name="Pitluck S."/>
            <person name="Kyrpides N."/>
            <person name="Mavromatis K."/>
            <person name="Ivanova N."/>
            <person name="Saunders E."/>
            <person name="Brettin T."/>
            <person name="Detter J.C."/>
            <person name="Han C."/>
            <person name="Larimer F."/>
            <person name="Land M."/>
            <person name="Hauser L."/>
            <person name="Markowitz V."/>
            <person name="Cheng J.-F."/>
            <person name="Hugenholtz P."/>
            <person name="Woyke T."/>
            <person name="Wu D."/>
            <person name="Gronow S."/>
            <person name="Klenk H.-P."/>
            <person name="Eisen J.A."/>
        </authorList>
    </citation>
    <scope>NUCLEOTIDE SEQUENCE</scope>
    <source>
        <strain evidence="2">Eklund 17B</strain>
    </source>
</reference>
<name>B2TPT5_CLOBB</name>
<proteinExistence type="predicted"/>
<protein>
    <submittedName>
        <fullName evidence="2">Topology modulation protein</fullName>
    </submittedName>
</protein>
<feature type="domain" description="ABC transporter" evidence="1">
    <location>
        <begin position="2"/>
        <end position="118"/>
    </location>
</feature>
<dbReference type="InterPro" id="IPR027417">
    <property type="entry name" value="P-loop_NTPase"/>
</dbReference>
<dbReference type="PANTHER" id="PTHR37816:SF3">
    <property type="entry name" value="MODULATES DNA TOPOLOGY"/>
    <property type="match status" value="1"/>
</dbReference>
<dbReference type="Pfam" id="PF00005">
    <property type="entry name" value="ABC_tran"/>
    <property type="match status" value="1"/>
</dbReference>
<dbReference type="SUPFAM" id="SSF52540">
    <property type="entry name" value="P-loop containing nucleoside triphosphate hydrolases"/>
    <property type="match status" value="1"/>
</dbReference>
<evidence type="ECO:0000259" key="1">
    <source>
        <dbReference type="Pfam" id="PF00005"/>
    </source>
</evidence>
<dbReference type="PATRIC" id="fig|935198.13.peg.2124"/>
<dbReference type="Gene3D" id="3.40.50.300">
    <property type="entry name" value="P-loop containing nucleotide triphosphate hydrolases"/>
    <property type="match status" value="1"/>
</dbReference>
<dbReference type="NCBIfam" id="NF005576">
    <property type="entry name" value="PRK07261.1"/>
    <property type="match status" value="1"/>
</dbReference>
<evidence type="ECO:0000313" key="2">
    <source>
        <dbReference type="EMBL" id="ACD23295.1"/>
    </source>
</evidence>
<dbReference type="InterPro" id="IPR003439">
    <property type="entry name" value="ABC_transporter-like_ATP-bd"/>
</dbReference>
<reference evidence="2" key="2">
    <citation type="submission" date="2009-08" db="EMBL/GenBank/DDBJ databases">
        <authorList>
            <person name="Shrivastava S."/>
            <person name="Brinkac L.M."/>
            <person name="Dodson R.J."/>
            <person name="Harkins D.M."/>
            <person name="Durkin A.S."/>
            <person name="Sutton G."/>
        </authorList>
    </citation>
    <scope>NUCLEOTIDE SEQUENCE</scope>
    <source>
        <strain evidence="2">Eklund 17B</strain>
    </source>
</reference>
<gene>
    <name evidence="2" type="ordered locus">CLL_A2170</name>
</gene>
<dbReference type="GO" id="GO:0005524">
    <property type="term" value="F:ATP binding"/>
    <property type="evidence" value="ECO:0007669"/>
    <property type="project" value="InterPro"/>
</dbReference>
<dbReference type="EMBL" id="CP001056">
    <property type="protein sequence ID" value="ACD23295.1"/>
    <property type="molecule type" value="Genomic_DNA"/>
</dbReference>
<dbReference type="InterPro" id="IPR052922">
    <property type="entry name" value="Cytidylate_Kinase-2"/>
</dbReference>
<dbReference type="KEGG" id="cbk:CLL_A2170"/>
<dbReference type="PANTHER" id="PTHR37816">
    <property type="entry name" value="YALI0E33011P"/>
    <property type="match status" value="1"/>
</dbReference>
<organism evidence="2">
    <name type="scientific">Clostridium botulinum (strain Eklund 17B / Type B)</name>
    <dbReference type="NCBI Taxonomy" id="935198"/>
    <lineage>
        <taxon>Bacteria</taxon>
        <taxon>Bacillati</taxon>
        <taxon>Bacillota</taxon>
        <taxon>Clostridia</taxon>
        <taxon>Eubacteriales</taxon>
        <taxon>Clostridiaceae</taxon>
        <taxon>Clostridium</taxon>
    </lineage>
</organism>
<dbReference type="GO" id="GO:0016887">
    <property type="term" value="F:ATP hydrolysis activity"/>
    <property type="evidence" value="ECO:0007669"/>
    <property type="project" value="InterPro"/>
</dbReference>
<dbReference type="AlphaFoldDB" id="B2TPT5"/>